<keyword evidence="6 12" id="KW-0032">Aminotransferase</keyword>
<dbReference type="FunFam" id="3.40.50.10490:FF:000001">
    <property type="entry name" value="Glutamine--fructose-6-phosphate aminotransferase [isomerizing]"/>
    <property type="match status" value="1"/>
</dbReference>
<reference evidence="12" key="1">
    <citation type="submission" date="2011-01" db="EMBL/GenBank/DDBJ databases">
        <authorList>
            <person name="Muzny D."/>
            <person name="Qin X."/>
            <person name="Buhay C."/>
            <person name="Dugan-Rocha S."/>
            <person name="Ding Y."/>
            <person name="Chen G."/>
            <person name="Hawes A."/>
            <person name="Holder M."/>
            <person name="Jhangiani S."/>
            <person name="Johnson A."/>
            <person name="Khan Z."/>
            <person name="Li Z."/>
            <person name="Liu W."/>
            <person name="Liu X."/>
            <person name="Perez L."/>
            <person name="Shen H."/>
            <person name="Wang Q."/>
            <person name="Watt J."/>
            <person name="Xi L."/>
            <person name="Xin Y."/>
            <person name="Zhou J."/>
            <person name="Deng J."/>
            <person name="Jiang H."/>
            <person name="Liu Y."/>
            <person name="Qu J."/>
            <person name="Song X.-Z."/>
            <person name="Zhang L."/>
            <person name="Villasana D."/>
            <person name="Johnson A."/>
            <person name="Liu J."/>
            <person name="Liyanage D."/>
            <person name="Lorensuhewa L."/>
            <person name="Robinson T."/>
            <person name="Song A."/>
            <person name="Song B.-B."/>
            <person name="Dinh H."/>
            <person name="Thornton R."/>
            <person name="Coyle M."/>
            <person name="Francisco L."/>
            <person name="Jackson L."/>
            <person name="Javaid M."/>
            <person name="Korchina V."/>
            <person name="Kovar C."/>
            <person name="Mata R."/>
            <person name="Mathew T."/>
            <person name="Ngo R."/>
            <person name="Nguyen L."/>
            <person name="Nguyen N."/>
            <person name="Okwuonu G."/>
            <person name="Ongeri F."/>
            <person name="Pham C."/>
            <person name="Simmons D."/>
            <person name="Wilczek-Boney K."/>
            <person name="Hale W."/>
            <person name="Jakkamsetti A."/>
            <person name="Pham P."/>
            <person name="Ruth R."/>
            <person name="San Lucas F."/>
            <person name="Warren J."/>
            <person name="Zhang J."/>
            <person name="Zhao Z."/>
            <person name="Zhou C."/>
            <person name="Zhu D."/>
            <person name="Lee S."/>
            <person name="Bess C."/>
            <person name="Blankenburg K."/>
            <person name="Forbes L."/>
            <person name="Fu Q."/>
            <person name="Gubbala S."/>
            <person name="Hirani K."/>
            <person name="Jayaseelan J.C."/>
            <person name="Lara F."/>
            <person name="Munidasa M."/>
            <person name="Palculict T."/>
            <person name="Patil S."/>
            <person name="Pu L.-L."/>
            <person name="Saada N."/>
            <person name="Tang L."/>
            <person name="Weissenberger G."/>
            <person name="Zhu Y."/>
            <person name="Hemphill L."/>
            <person name="Shang Y."/>
            <person name="Youmans B."/>
            <person name="Ayvaz T."/>
            <person name="Ross M."/>
            <person name="Santibanez J."/>
            <person name="Aqrawi P."/>
            <person name="Gross S."/>
            <person name="Joshi V."/>
            <person name="Fowler G."/>
            <person name="Nazareth L."/>
            <person name="Reid J."/>
            <person name="Worley K."/>
            <person name="Petrosino J."/>
            <person name="Highlander S."/>
            <person name="Gibbs R."/>
        </authorList>
    </citation>
    <scope>NUCLEOTIDE SEQUENCE [LARGE SCALE GENOMIC DNA]</scope>
    <source>
        <strain evidence="12">ATCC 19414</strain>
    </source>
</reference>
<sequence>MCGIVGYVGTRNAVDVLTVGLSHLEYRGYDSVGLAIQEGKKLITYKEKGKIKNLEKQLEAAREGEPSCGIGHTRWATHGRASKNNAHPHGTENVVLVHNGIIENYLEIKEELLALGYSFESETDSEVAAKYLDYLTKQSISNQKAIELLCDRIHGSYAFAIMFSNEHDVLYGIRYGSPLCLGIGKDEMFLGSDMSPILSYTNEYILLDDREIVRLESDSFVVYRSDGIEVKDKVIHFANWNQESSDRQLFEHFMLKEIHEQPDVLDRTLRTYTQADDEGSLNVSLPIPCDFFTNIKTIHIIACGTALYAGLCAKYWIEAETNYRVMVHTASEFRYYPLKLDDDDCAWFISQSGETADSLACLRMVSEQGIKTLGIVNTQGSSIAREVDVCVYTCAGFEKSVASTKAYTAQLALLYLITLVLQDTSHPHQALVKFQECVTAQQALLEQTDAIETLARKFMDVSAVFFLGRGLDYATSVEASLKLKEVSYVMSDAYPAGELKHGTLALIDPDVLSVFTLTQMNTKEKTLSNVQEVQARAGKVLIISSDAALSNAYDEVLLIPKVDDALMPFISVIAHQLFAYYSANIRDCDIDCPRNLAKSVTVE</sequence>
<dbReference type="RefSeq" id="WP_003773043.1">
    <property type="nucleotide sequence ID" value="NZ_ACLK02000001.1"/>
</dbReference>
<dbReference type="Gene3D" id="3.60.20.10">
    <property type="entry name" value="Glutamine Phosphoribosylpyrophosphate, subunit 1, domain 1"/>
    <property type="match status" value="1"/>
</dbReference>
<dbReference type="FunFam" id="3.60.20.10:FF:000006">
    <property type="entry name" value="Glutamine--fructose-6-phosphate aminotransferase [isomerizing]"/>
    <property type="match status" value="1"/>
</dbReference>
<evidence type="ECO:0000313" key="12">
    <source>
        <dbReference type="EMBL" id="EFY09251.1"/>
    </source>
</evidence>
<dbReference type="SUPFAM" id="SSF53697">
    <property type="entry name" value="SIS domain"/>
    <property type="match status" value="1"/>
</dbReference>
<dbReference type="InterPro" id="IPR005855">
    <property type="entry name" value="GFAT"/>
</dbReference>
<dbReference type="PANTHER" id="PTHR10937:SF0">
    <property type="entry name" value="GLUTAMINE--FRUCTOSE-6-PHOSPHATE TRANSAMINASE (ISOMERIZING)"/>
    <property type="match status" value="1"/>
</dbReference>
<dbReference type="Gene3D" id="3.40.50.10490">
    <property type="entry name" value="Glucose-6-phosphate isomerase like protein, domain 1"/>
    <property type="match status" value="2"/>
</dbReference>
<dbReference type="EC" id="2.6.1.16" evidence="3"/>
<dbReference type="STRING" id="1648.A2I91_07190"/>
<feature type="domain" description="SIS" evidence="11">
    <location>
        <begin position="288"/>
        <end position="427"/>
    </location>
</feature>
<evidence type="ECO:0000256" key="6">
    <source>
        <dbReference type="ARBA" id="ARBA00022576"/>
    </source>
</evidence>
<dbReference type="Pfam" id="PF13522">
    <property type="entry name" value="GATase_6"/>
    <property type="match status" value="1"/>
</dbReference>
<keyword evidence="8" id="KW-0677">Repeat</keyword>
<keyword evidence="5" id="KW-0963">Cytoplasm</keyword>
<dbReference type="OrthoDB" id="106547at2"/>
<dbReference type="PANTHER" id="PTHR10937">
    <property type="entry name" value="GLUCOSAMINE--FRUCTOSE-6-PHOSPHATE AMINOTRANSFERASE, ISOMERIZING"/>
    <property type="match status" value="1"/>
</dbReference>
<evidence type="ECO:0000256" key="3">
    <source>
        <dbReference type="ARBA" id="ARBA00012916"/>
    </source>
</evidence>
<protein>
    <recommendedName>
        <fullName evidence="4">Glutamine--fructose-6-phosphate aminotransferase [isomerizing]</fullName>
        <ecNumber evidence="3">2.6.1.16</ecNumber>
    </recommendedName>
</protein>
<dbReference type="NCBIfam" id="NF001484">
    <property type="entry name" value="PRK00331.1"/>
    <property type="match status" value="1"/>
</dbReference>
<evidence type="ECO:0000256" key="5">
    <source>
        <dbReference type="ARBA" id="ARBA00022490"/>
    </source>
</evidence>
<evidence type="ECO:0000259" key="10">
    <source>
        <dbReference type="PROSITE" id="PS51278"/>
    </source>
</evidence>
<dbReference type="PROSITE" id="PS51278">
    <property type="entry name" value="GATASE_TYPE_2"/>
    <property type="match status" value="1"/>
</dbReference>
<name>E7FTP8_ERYRH</name>
<comment type="catalytic activity">
    <reaction evidence="1">
        <text>D-fructose 6-phosphate + L-glutamine = D-glucosamine 6-phosphate + L-glutamate</text>
        <dbReference type="Rhea" id="RHEA:13237"/>
        <dbReference type="ChEBI" id="CHEBI:29985"/>
        <dbReference type="ChEBI" id="CHEBI:58359"/>
        <dbReference type="ChEBI" id="CHEBI:58725"/>
        <dbReference type="ChEBI" id="CHEBI:61527"/>
        <dbReference type="EC" id="2.6.1.16"/>
    </reaction>
</comment>
<dbReference type="GO" id="GO:0006487">
    <property type="term" value="P:protein N-linked glycosylation"/>
    <property type="evidence" value="ECO:0007669"/>
    <property type="project" value="TreeGrafter"/>
</dbReference>
<feature type="domain" description="Glutamine amidotransferase type-2" evidence="10">
    <location>
        <begin position="2"/>
        <end position="218"/>
    </location>
</feature>
<dbReference type="InterPro" id="IPR035490">
    <property type="entry name" value="GlmS/FrlB_SIS"/>
</dbReference>
<dbReference type="Proteomes" id="UP000003028">
    <property type="component" value="Unassembled WGS sequence"/>
</dbReference>
<dbReference type="NCBIfam" id="TIGR01135">
    <property type="entry name" value="glmS"/>
    <property type="match status" value="1"/>
</dbReference>
<evidence type="ECO:0000313" key="13">
    <source>
        <dbReference type="Proteomes" id="UP000003028"/>
    </source>
</evidence>
<evidence type="ECO:0000256" key="8">
    <source>
        <dbReference type="ARBA" id="ARBA00022737"/>
    </source>
</evidence>
<feature type="domain" description="SIS" evidence="11">
    <location>
        <begin position="454"/>
        <end position="593"/>
    </location>
</feature>
<keyword evidence="13" id="KW-1185">Reference proteome</keyword>
<dbReference type="GO" id="GO:0006047">
    <property type="term" value="P:UDP-N-acetylglucosamine metabolic process"/>
    <property type="evidence" value="ECO:0007669"/>
    <property type="project" value="TreeGrafter"/>
</dbReference>
<keyword evidence="9" id="KW-0315">Glutamine amidotransferase</keyword>
<comment type="subcellular location">
    <subcellularLocation>
        <location evidence="2">Cytoplasm</location>
    </subcellularLocation>
</comment>
<dbReference type="Pfam" id="PF01380">
    <property type="entry name" value="SIS"/>
    <property type="match status" value="2"/>
</dbReference>
<dbReference type="GO" id="GO:0006002">
    <property type="term" value="P:fructose 6-phosphate metabolic process"/>
    <property type="evidence" value="ECO:0007669"/>
    <property type="project" value="TreeGrafter"/>
</dbReference>
<evidence type="ECO:0000256" key="4">
    <source>
        <dbReference type="ARBA" id="ARBA00016090"/>
    </source>
</evidence>
<gene>
    <name evidence="12" type="primary">glmS</name>
    <name evidence="12" type="ORF">HMPREF0357_10046</name>
</gene>
<organism evidence="12 13">
    <name type="scientific">Erysipelothrix rhusiopathiae ATCC 19414</name>
    <dbReference type="NCBI Taxonomy" id="525280"/>
    <lineage>
        <taxon>Bacteria</taxon>
        <taxon>Bacillati</taxon>
        <taxon>Bacillota</taxon>
        <taxon>Erysipelotrichia</taxon>
        <taxon>Erysipelotrichales</taxon>
        <taxon>Erysipelotrichaceae</taxon>
        <taxon>Erysipelothrix</taxon>
    </lineage>
</organism>
<dbReference type="InterPro" id="IPR001347">
    <property type="entry name" value="SIS_dom"/>
</dbReference>
<comment type="caution">
    <text evidence="12">The sequence shown here is derived from an EMBL/GenBank/DDBJ whole genome shotgun (WGS) entry which is preliminary data.</text>
</comment>
<evidence type="ECO:0000256" key="2">
    <source>
        <dbReference type="ARBA" id="ARBA00004496"/>
    </source>
</evidence>
<proteinExistence type="predicted"/>
<dbReference type="InterPro" id="IPR029055">
    <property type="entry name" value="Ntn_hydrolases_N"/>
</dbReference>
<dbReference type="InterPro" id="IPR035466">
    <property type="entry name" value="GlmS/AgaS_SIS"/>
</dbReference>
<dbReference type="PROSITE" id="PS51464">
    <property type="entry name" value="SIS"/>
    <property type="match status" value="2"/>
</dbReference>
<accession>E7FTP8</accession>
<dbReference type="CDD" id="cd05009">
    <property type="entry name" value="SIS_GlmS_GlmD_2"/>
    <property type="match status" value="1"/>
</dbReference>
<dbReference type="CDD" id="cd00714">
    <property type="entry name" value="GFAT"/>
    <property type="match status" value="1"/>
</dbReference>
<dbReference type="GO" id="GO:0005829">
    <property type="term" value="C:cytosol"/>
    <property type="evidence" value="ECO:0007669"/>
    <property type="project" value="TreeGrafter"/>
</dbReference>
<dbReference type="GO" id="GO:0097367">
    <property type="term" value="F:carbohydrate derivative binding"/>
    <property type="evidence" value="ECO:0007669"/>
    <property type="project" value="InterPro"/>
</dbReference>
<dbReference type="EMBL" id="ACLK02000001">
    <property type="protein sequence ID" value="EFY09251.1"/>
    <property type="molecule type" value="Genomic_DNA"/>
</dbReference>
<dbReference type="InterPro" id="IPR017932">
    <property type="entry name" value="GATase_2_dom"/>
</dbReference>
<dbReference type="InterPro" id="IPR047084">
    <property type="entry name" value="GFAT_N"/>
</dbReference>
<dbReference type="AlphaFoldDB" id="E7FTP8"/>
<evidence type="ECO:0000256" key="9">
    <source>
        <dbReference type="ARBA" id="ARBA00022962"/>
    </source>
</evidence>
<dbReference type="SUPFAM" id="SSF56235">
    <property type="entry name" value="N-terminal nucleophile aminohydrolases (Ntn hydrolases)"/>
    <property type="match status" value="1"/>
</dbReference>
<evidence type="ECO:0000259" key="11">
    <source>
        <dbReference type="PROSITE" id="PS51464"/>
    </source>
</evidence>
<evidence type="ECO:0000256" key="1">
    <source>
        <dbReference type="ARBA" id="ARBA00001031"/>
    </source>
</evidence>
<dbReference type="GO" id="GO:0004360">
    <property type="term" value="F:glutamine-fructose-6-phosphate transaminase (isomerizing) activity"/>
    <property type="evidence" value="ECO:0007669"/>
    <property type="project" value="UniProtKB-EC"/>
</dbReference>
<keyword evidence="7 12" id="KW-0808">Transferase</keyword>
<evidence type="ECO:0000256" key="7">
    <source>
        <dbReference type="ARBA" id="ARBA00022679"/>
    </source>
</evidence>
<dbReference type="CDD" id="cd05008">
    <property type="entry name" value="SIS_GlmS_GlmD_1"/>
    <property type="match status" value="1"/>
</dbReference>
<dbReference type="InterPro" id="IPR046348">
    <property type="entry name" value="SIS_dom_sf"/>
</dbReference>